<proteinExistence type="predicted"/>
<protein>
    <recommendedName>
        <fullName evidence="1">Cyclin N-terminal domain-containing protein</fullName>
    </recommendedName>
</protein>
<dbReference type="GeneID" id="20229629"/>
<dbReference type="InterPro" id="IPR006671">
    <property type="entry name" value="Cyclin_N"/>
</dbReference>
<dbReference type="Proteomes" id="UP000030746">
    <property type="component" value="Unassembled WGS sequence"/>
</dbReference>
<organism evidence="2 3">
    <name type="scientific">Lottia gigantea</name>
    <name type="common">Giant owl limpet</name>
    <dbReference type="NCBI Taxonomy" id="225164"/>
    <lineage>
        <taxon>Eukaryota</taxon>
        <taxon>Metazoa</taxon>
        <taxon>Spiralia</taxon>
        <taxon>Lophotrochozoa</taxon>
        <taxon>Mollusca</taxon>
        <taxon>Gastropoda</taxon>
        <taxon>Patellogastropoda</taxon>
        <taxon>Lottioidea</taxon>
        <taxon>Lottiidae</taxon>
        <taxon>Lottia</taxon>
    </lineage>
</organism>
<dbReference type="HOGENOM" id="CLU_167266_0_0_1"/>
<keyword evidence="3" id="KW-1185">Reference proteome</keyword>
<dbReference type="RefSeq" id="XP_009043952.1">
    <property type="nucleotide sequence ID" value="XM_009045704.1"/>
</dbReference>
<feature type="non-terminal residue" evidence="2">
    <location>
        <position position="1"/>
    </location>
</feature>
<feature type="domain" description="Cyclin N-terminal" evidence="1">
    <location>
        <begin position="17"/>
        <end position="117"/>
    </location>
</feature>
<dbReference type="OMA" id="RINRREM"/>
<dbReference type="CTD" id="20229629"/>
<dbReference type="STRING" id="225164.V4BHS3"/>
<dbReference type="AlphaFoldDB" id="V4BHS3"/>
<dbReference type="EMBL" id="KB199650">
    <property type="protein sequence ID" value="ESP05407.1"/>
    <property type="molecule type" value="Genomic_DNA"/>
</dbReference>
<dbReference type="PANTHER" id="PTHR22896:SF0">
    <property type="entry name" value="CYCLIN N-TERMINAL DOMAIN-CONTAINING PROTEIN"/>
    <property type="match status" value="1"/>
</dbReference>
<evidence type="ECO:0000259" key="1">
    <source>
        <dbReference type="Pfam" id="PF00134"/>
    </source>
</evidence>
<sequence>LNEKFRERYPYIQLTLTKLRSLKRELLNIAHTKCGVDLWTIAQAYVFFEKIILKHLINKSNRKFCAAACMFLSAKMNDVKGQEFDKLLETLEDDFRLHRKEMISFEFAVLVALEFALLTPDNEIFPHYQRLHDKL</sequence>
<dbReference type="Pfam" id="PF00134">
    <property type="entry name" value="Cyclin_N"/>
    <property type="match status" value="1"/>
</dbReference>
<dbReference type="CDD" id="cd20556">
    <property type="entry name" value="CYCLIN_CABLES"/>
    <property type="match status" value="1"/>
</dbReference>
<reference evidence="2 3" key="1">
    <citation type="journal article" date="2013" name="Nature">
        <title>Insights into bilaterian evolution from three spiralian genomes.</title>
        <authorList>
            <person name="Simakov O."/>
            <person name="Marletaz F."/>
            <person name="Cho S.J."/>
            <person name="Edsinger-Gonzales E."/>
            <person name="Havlak P."/>
            <person name="Hellsten U."/>
            <person name="Kuo D.H."/>
            <person name="Larsson T."/>
            <person name="Lv J."/>
            <person name="Arendt D."/>
            <person name="Savage R."/>
            <person name="Osoegawa K."/>
            <person name="de Jong P."/>
            <person name="Grimwood J."/>
            <person name="Chapman J.A."/>
            <person name="Shapiro H."/>
            <person name="Aerts A."/>
            <person name="Otillar R.P."/>
            <person name="Terry A.Y."/>
            <person name="Boore J.L."/>
            <person name="Grigoriev I.V."/>
            <person name="Lindberg D.R."/>
            <person name="Seaver E.C."/>
            <person name="Weisblat D.A."/>
            <person name="Putnam N.H."/>
            <person name="Rokhsar D.S."/>
        </authorList>
    </citation>
    <scope>NUCLEOTIDE SEQUENCE [LARGE SCALE GENOMIC DNA]</scope>
</reference>
<evidence type="ECO:0000313" key="2">
    <source>
        <dbReference type="EMBL" id="ESP05407.1"/>
    </source>
</evidence>
<dbReference type="InterPro" id="IPR012388">
    <property type="entry name" value="CABLES1/2"/>
</dbReference>
<dbReference type="GO" id="GO:0051726">
    <property type="term" value="P:regulation of cell cycle"/>
    <property type="evidence" value="ECO:0007669"/>
    <property type="project" value="InterPro"/>
</dbReference>
<dbReference type="InterPro" id="IPR036915">
    <property type="entry name" value="Cyclin-like_sf"/>
</dbReference>
<accession>V4BHS3</accession>
<dbReference type="PANTHER" id="PTHR22896">
    <property type="entry name" value="CDK5 AND ABL1 ENZYME SUBSTRATE 1"/>
    <property type="match status" value="1"/>
</dbReference>
<name>V4BHS3_LOTGI</name>
<dbReference type="KEGG" id="lgi:LOTGIDRAFT_102569"/>
<gene>
    <name evidence="2" type="ORF">LOTGIDRAFT_102569</name>
</gene>
<dbReference type="Gene3D" id="1.10.472.10">
    <property type="entry name" value="Cyclin-like"/>
    <property type="match status" value="1"/>
</dbReference>
<dbReference type="SUPFAM" id="SSF47954">
    <property type="entry name" value="Cyclin-like"/>
    <property type="match status" value="1"/>
</dbReference>
<dbReference type="OrthoDB" id="5353095at2759"/>
<evidence type="ECO:0000313" key="3">
    <source>
        <dbReference type="Proteomes" id="UP000030746"/>
    </source>
</evidence>